<gene>
    <name evidence="1" type="ORF">GCM10012280_50250</name>
</gene>
<accession>A0A918DZ99</accession>
<reference evidence="1" key="2">
    <citation type="submission" date="2020-09" db="EMBL/GenBank/DDBJ databases">
        <authorList>
            <person name="Sun Q."/>
            <person name="Zhou Y."/>
        </authorList>
    </citation>
    <scope>NUCLEOTIDE SEQUENCE</scope>
    <source>
        <strain evidence="1">CGMCC 4.7201</strain>
    </source>
</reference>
<evidence type="ECO:0000313" key="2">
    <source>
        <dbReference type="Proteomes" id="UP000641932"/>
    </source>
</evidence>
<protein>
    <submittedName>
        <fullName evidence="1">Uncharacterized protein</fullName>
    </submittedName>
</protein>
<reference evidence="1" key="1">
    <citation type="journal article" date="2014" name="Int. J. Syst. Evol. Microbiol.">
        <title>Complete genome sequence of Corynebacterium casei LMG S-19264T (=DSM 44701T), isolated from a smear-ripened cheese.</title>
        <authorList>
            <consortium name="US DOE Joint Genome Institute (JGI-PGF)"/>
            <person name="Walter F."/>
            <person name="Albersmeier A."/>
            <person name="Kalinowski J."/>
            <person name="Ruckert C."/>
        </authorList>
    </citation>
    <scope>NUCLEOTIDE SEQUENCE</scope>
    <source>
        <strain evidence="1">CGMCC 4.7201</strain>
    </source>
</reference>
<sequence length="76" mass="8637">MDKSIYSVVSRSCGQDLITAGTYTEILARLLPCAAYGACDWRGGCHLRRQYCGYGFGRRRGYGFCREWDEGGWGRR</sequence>
<keyword evidence="2" id="KW-1185">Reference proteome</keyword>
<dbReference type="EMBL" id="BMMS01000023">
    <property type="protein sequence ID" value="GGO94709.1"/>
    <property type="molecule type" value="Genomic_DNA"/>
</dbReference>
<comment type="caution">
    <text evidence="1">The sequence shown here is derived from an EMBL/GenBank/DDBJ whole genome shotgun (WGS) entry which is preliminary data.</text>
</comment>
<name>A0A918DZ99_9ACTN</name>
<dbReference type="Proteomes" id="UP000641932">
    <property type="component" value="Unassembled WGS sequence"/>
</dbReference>
<evidence type="ECO:0000313" key="1">
    <source>
        <dbReference type="EMBL" id="GGO94709.1"/>
    </source>
</evidence>
<proteinExistence type="predicted"/>
<organism evidence="1 2">
    <name type="scientific">Wenjunlia tyrosinilytica</name>
    <dbReference type="NCBI Taxonomy" id="1544741"/>
    <lineage>
        <taxon>Bacteria</taxon>
        <taxon>Bacillati</taxon>
        <taxon>Actinomycetota</taxon>
        <taxon>Actinomycetes</taxon>
        <taxon>Kitasatosporales</taxon>
        <taxon>Streptomycetaceae</taxon>
        <taxon>Wenjunlia</taxon>
    </lineage>
</organism>
<dbReference type="AlphaFoldDB" id="A0A918DZ99"/>
<dbReference type="RefSeq" id="WP_189134053.1">
    <property type="nucleotide sequence ID" value="NZ_BMMS01000023.1"/>
</dbReference>